<feature type="transmembrane region" description="Helical" evidence="1">
    <location>
        <begin position="52"/>
        <end position="69"/>
    </location>
</feature>
<evidence type="ECO:0000313" key="3">
    <source>
        <dbReference type="Proteomes" id="UP000027982"/>
    </source>
</evidence>
<dbReference type="EMBL" id="CP007139">
    <property type="protein sequence ID" value="AIE85738.1"/>
    <property type="molecule type" value="Genomic_DNA"/>
</dbReference>
<dbReference type="STRING" id="661478.OP10G_2370"/>
<gene>
    <name evidence="2" type="ORF">OP10G_2370</name>
</gene>
<sequence length="90" mass="10304">MTQKKTLPKPVWYKNTYFWIAGILFIISLIGLPFLGGDHAIRDPGQKKESNLFLLYLLAAAIMLINGYVSHKQTVQQYEEEHPTETPTEP</sequence>
<accession>A0A068NQ94</accession>
<dbReference type="KEGG" id="fgi:OP10G_2370"/>
<reference evidence="2 3" key="1">
    <citation type="journal article" date="2014" name="PLoS ONE">
        <title>The first complete genome sequence of the class fimbriimonadia in the phylum armatimonadetes.</title>
        <authorList>
            <person name="Hu Z.Y."/>
            <person name="Wang Y.Z."/>
            <person name="Im W.T."/>
            <person name="Wang S.Y."/>
            <person name="Zhao G.P."/>
            <person name="Zheng H.J."/>
            <person name="Quan Z.X."/>
        </authorList>
    </citation>
    <scope>NUCLEOTIDE SEQUENCE [LARGE SCALE GENOMIC DNA]</scope>
    <source>
        <strain evidence="2">Gsoil 348</strain>
    </source>
</reference>
<keyword evidence="3" id="KW-1185">Reference proteome</keyword>
<dbReference type="RefSeq" id="WP_025225702.1">
    <property type="nucleotide sequence ID" value="NZ_CP007139.1"/>
</dbReference>
<dbReference type="AlphaFoldDB" id="A0A068NQ94"/>
<keyword evidence="1" id="KW-1133">Transmembrane helix</keyword>
<keyword evidence="1" id="KW-0812">Transmembrane</keyword>
<dbReference type="OrthoDB" id="8596007at2"/>
<keyword evidence="1" id="KW-0472">Membrane</keyword>
<organism evidence="2 3">
    <name type="scientific">Fimbriimonas ginsengisoli Gsoil 348</name>
    <dbReference type="NCBI Taxonomy" id="661478"/>
    <lineage>
        <taxon>Bacteria</taxon>
        <taxon>Bacillati</taxon>
        <taxon>Armatimonadota</taxon>
        <taxon>Fimbriimonadia</taxon>
        <taxon>Fimbriimonadales</taxon>
        <taxon>Fimbriimonadaceae</taxon>
        <taxon>Fimbriimonas</taxon>
    </lineage>
</organism>
<evidence type="ECO:0000256" key="1">
    <source>
        <dbReference type="SAM" id="Phobius"/>
    </source>
</evidence>
<protein>
    <submittedName>
        <fullName evidence="2">Uncharacterized protein</fullName>
    </submittedName>
</protein>
<name>A0A068NQ94_FIMGI</name>
<feature type="transmembrane region" description="Helical" evidence="1">
    <location>
        <begin position="12"/>
        <end position="32"/>
    </location>
</feature>
<evidence type="ECO:0000313" key="2">
    <source>
        <dbReference type="EMBL" id="AIE85738.1"/>
    </source>
</evidence>
<proteinExistence type="predicted"/>
<dbReference type="Proteomes" id="UP000027982">
    <property type="component" value="Chromosome"/>
</dbReference>
<dbReference type="HOGENOM" id="CLU_2436447_0_0_0"/>